<protein>
    <recommendedName>
        <fullName evidence="3">Glycosyltransferase RgtA/B/C/D-like domain-containing protein</fullName>
    </recommendedName>
</protein>
<dbReference type="AlphaFoldDB" id="A0A7G9YRS5"/>
<feature type="transmembrane region" description="Helical" evidence="1">
    <location>
        <begin position="81"/>
        <end position="111"/>
    </location>
</feature>
<gene>
    <name evidence="2" type="ORF">HLBKPKBF_00027</name>
</gene>
<reference evidence="2" key="1">
    <citation type="submission" date="2020-06" db="EMBL/GenBank/DDBJ databases">
        <title>Unique genomic features of the anaerobic methanotrophic archaea.</title>
        <authorList>
            <person name="Chadwick G.L."/>
            <person name="Skennerton C.T."/>
            <person name="Laso-Perez R."/>
            <person name="Leu A.O."/>
            <person name="Speth D.R."/>
            <person name="Yu H."/>
            <person name="Morgan-Lang C."/>
            <person name="Hatzenpichler R."/>
            <person name="Goudeau D."/>
            <person name="Malmstrom R."/>
            <person name="Brazelton W.J."/>
            <person name="Woyke T."/>
            <person name="Hallam S.J."/>
            <person name="Tyson G.W."/>
            <person name="Wegener G."/>
            <person name="Boetius A."/>
            <person name="Orphan V."/>
        </authorList>
    </citation>
    <scope>NUCLEOTIDE SEQUENCE</scope>
</reference>
<feature type="transmembrane region" description="Helical" evidence="1">
    <location>
        <begin position="322"/>
        <end position="340"/>
    </location>
</feature>
<organism evidence="2">
    <name type="scientific">Candidatus Methanogaster sp. ANME-2c ERB4</name>
    <dbReference type="NCBI Taxonomy" id="2759911"/>
    <lineage>
        <taxon>Archaea</taxon>
        <taxon>Methanobacteriati</taxon>
        <taxon>Methanobacteriota</taxon>
        <taxon>Stenosarchaea group</taxon>
        <taxon>Methanomicrobia</taxon>
        <taxon>Methanosarcinales</taxon>
        <taxon>ANME-2 cluster</taxon>
        <taxon>Candidatus Methanogasteraceae</taxon>
        <taxon>Candidatus Methanogaster</taxon>
    </lineage>
</organism>
<feature type="transmembrane region" description="Helical" evidence="1">
    <location>
        <begin position="262"/>
        <end position="285"/>
    </location>
</feature>
<evidence type="ECO:0008006" key="3">
    <source>
        <dbReference type="Google" id="ProtNLM"/>
    </source>
</evidence>
<feature type="transmembrane region" description="Helical" evidence="1">
    <location>
        <begin position="21"/>
        <end position="41"/>
    </location>
</feature>
<feature type="transmembrane region" description="Helical" evidence="1">
    <location>
        <begin position="292"/>
        <end position="310"/>
    </location>
</feature>
<evidence type="ECO:0000313" key="2">
    <source>
        <dbReference type="EMBL" id="QNO50709.1"/>
    </source>
</evidence>
<dbReference type="EMBL" id="MT631448">
    <property type="protein sequence ID" value="QNO50709.1"/>
    <property type="molecule type" value="Genomic_DNA"/>
</dbReference>
<feature type="transmembrane region" description="Helical" evidence="1">
    <location>
        <begin position="123"/>
        <end position="142"/>
    </location>
</feature>
<keyword evidence="1" id="KW-0812">Transmembrane</keyword>
<feature type="transmembrane region" description="Helical" evidence="1">
    <location>
        <begin position="194"/>
        <end position="210"/>
    </location>
</feature>
<name>A0A7G9YRS5_9EURY</name>
<keyword evidence="1" id="KW-0472">Membrane</keyword>
<feature type="transmembrane region" description="Helical" evidence="1">
    <location>
        <begin position="352"/>
        <end position="372"/>
    </location>
</feature>
<proteinExistence type="predicted"/>
<keyword evidence="1" id="KW-1133">Transmembrane helix</keyword>
<feature type="transmembrane region" description="Helical" evidence="1">
    <location>
        <begin position="222"/>
        <end position="242"/>
    </location>
</feature>
<accession>A0A7G9YRS5</accession>
<sequence>MWRVKTKGMTTVQRTLSIPEMDVKNIAFTLFLISFFLILSYDRLHHWDESFYLYKAAFVPVSEYGTFLTAKYGHLLLMKAIISLTGTGLSGLFCLDLIYALMMLFFVFVSFRLLNELLDRESDATYTTIILMFLPITLYLSFKTLSEVPALLLGTLSILSFYLGLKEGYGCRALFYISSSGILLFFATVCRSDASIMFFSFVLALTAIYGREFGLKKLFSSLAVVCIIFSILLFVLIVLLDIDIFSYYFSDVHRAVMCYQNIFGRLFGICLEGALFYPLMLWSFLSYGEKRFKFALIWFISASTPIWIVSNHIEARFLYHNLLPFAILIFIGSLKLFNVLGGAIADKNVIKIGSIAVFISILAGNIFFMGFMENELDESAYSRVFEKMDALYDNKTILTPYTFSDYSFLTFAFPDEQIFTVQKIESIKEEEKRIGDNYGIEPLRDLESLGQFNDTTILYISWRYQMDYLLFKNNEYSVYNYGWITEEPGIELEKIFEEGRVEKRLYEVYSVNIT</sequence>
<feature type="transmembrane region" description="Helical" evidence="1">
    <location>
        <begin position="148"/>
        <end position="165"/>
    </location>
</feature>
<evidence type="ECO:0000256" key="1">
    <source>
        <dbReference type="SAM" id="Phobius"/>
    </source>
</evidence>